<protein>
    <submittedName>
        <fullName evidence="1">Uncharacterized protein</fullName>
    </submittedName>
</protein>
<evidence type="ECO:0000313" key="1">
    <source>
        <dbReference type="EnsemblPlants" id="MELO3C033051.2.1"/>
    </source>
</evidence>
<dbReference type="Gramene" id="MELO3C033051.2.1">
    <property type="protein sequence ID" value="MELO3C033051.2.1"/>
    <property type="gene ID" value="MELO3C033051.2"/>
</dbReference>
<dbReference type="EnsemblPlants" id="MELO3C033051.2.1">
    <property type="protein sequence ID" value="MELO3C033051.2.1"/>
    <property type="gene ID" value="MELO3C033051.2"/>
</dbReference>
<reference evidence="1" key="1">
    <citation type="submission" date="2023-03" db="UniProtKB">
        <authorList>
            <consortium name="EnsemblPlants"/>
        </authorList>
    </citation>
    <scope>IDENTIFICATION</scope>
</reference>
<sequence>MPLQILRMRTFSSKRKLGWKVGIFIHLLSCLNFTSNKVERLLLGHYEHWPLRTMRIKTRLLSAMLSPH</sequence>
<organism evidence="1">
    <name type="scientific">Cucumis melo</name>
    <name type="common">Muskmelon</name>
    <dbReference type="NCBI Taxonomy" id="3656"/>
    <lineage>
        <taxon>Eukaryota</taxon>
        <taxon>Viridiplantae</taxon>
        <taxon>Streptophyta</taxon>
        <taxon>Embryophyta</taxon>
        <taxon>Tracheophyta</taxon>
        <taxon>Spermatophyta</taxon>
        <taxon>Magnoliopsida</taxon>
        <taxon>eudicotyledons</taxon>
        <taxon>Gunneridae</taxon>
        <taxon>Pentapetalae</taxon>
        <taxon>rosids</taxon>
        <taxon>fabids</taxon>
        <taxon>Cucurbitales</taxon>
        <taxon>Cucurbitaceae</taxon>
        <taxon>Benincaseae</taxon>
        <taxon>Cucumis</taxon>
    </lineage>
</organism>
<dbReference type="AlphaFoldDB" id="A0A9I9EFE5"/>
<proteinExistence type="predicted"/>
<accession>A0A9I9EFE5</accession>
<name>A0A9I9EFE5_CUCME</name>